<evidence type="ECO:0000256" key="1">
    <source>
        <dbReference type="HAMAP-Rule" id="MF_01131"/>
    </source>
</evidence>
<dbReference type="HAMAP" id="MF_01131">
    <property type="entry name" value="Rex"/>
    <property type="match status" value="1"/>
</dbReference>
<comment type="subcellular location">
    <subcellularLocation>
        <location evidence="1">Cytoplasm</location>
    </subcellularLocation>
</comment>
<keyword evidence="4" id="KW-1185">Reference proteome</keyword>
<dbReference type="InterPro" id="IPR022876">
    <property type="entry name" value="Tscrpt_rep_Rex"/>
</dbReference>
<keyword evidence="1" id="KW-0678">Repressor</keyword>
<keyword evidence="1" id="KW-0804">Transcription</keyword>
<dbReference type="InterPro" id="IPR036390">
    <property type="entry name" value="WH_DNA-bd_sf"/>
</dbReference>
<dbReference type="PANTHER" id="PTHR35786:SF1">
    <property type="entry name" value="REDOX-SENSING TRANSCRIPTIONAL REPRESSOR REX 1"/>
    <property type="match status" value="1"/>
</dbReference>
<dbReference type="Pfam" id="PF06971">
    <property type="entry name" value="Put_DNA-bind_N"/>
    <property type="match status" value="1"/>
</dbReference>
<comment type="similarity">
    <text evidence="1">Belongs to the transcriptional regulatory Rex family.</text>
</comment>
<keyword evidence="1" id="KW-0238">DNA-binding</keyword>
<dbReference type="KEGG" id="sted:SPTER_25380"/>
<name>A0A517DUY5_9FIRM</name>
<dbReference type="GO" id="GO:0003677">
    <property type="term" value="F:DNA binding"/>
    <property type="evidence" value="ECO:0007669"/>
    <property type="project" value="UniProtKB-UniRule"/>
</dbReference>
<dbReference type="Proteomes" id="UP000320776">
    <property type="component" value="Chromosome"/>
</dbReference>
<comment type="caution">
    <text evidence="1">Lacks conserved residue(s) required for the propagation of feature annotation.</text>
</comment>
<gene>
    <name evidence="3" type="primary">rex_3</name>
    <name evidence="1" type="synonym">rex</name>
    <name evidence="3" type="ORF">SPTER_25380</name>
</gene>
<dbReference type="EMBL" id="CP036259">
    <property type="protein sequence ID" value="QDR81165.1"/>
    <property type="molecule type" value="Genomic_DNA"/>
</dbReference>
<reference evidence="3 4" key="1">
    <citation type="submission" date="2019-02" db="EMBL/GenBank/DDBJ databases">
        <title>Closed genome of Sporomusa termitida DSM 4440.</title>
        <authorList>
            <person name="Poehlein A."/>
            <person name="Daniel R."/>
        </authorList>
    </citation>
    <scope>NUCLEOTIDE SEQUENCE [LARGE SCALE GENOMIC DNA]</scope>
    <source>
        <strain evidence="3 4">DSM 4440</strain>
    </source>
</reference>
<protein>
    <recommendedName>
        <fullName evidence="1">Redox-sensing transcriptional repressor Rex</fullName>
    </recommendedName>
</protein>
<dbReference type="InterPro" id="IPR036388">
    <property type="entry name" value="WH-like_DNA-bd_sf"/>
</dbReference>
<evidence type="ECO:0000313" key="3">
    <source>
        <dbReference type="EMBL" id="QDR81165.1"/>
    </source>
</evidence>
<accession>A0A517DUY5</accession>
<keyword evidence="1" id="KW-0963">Cytoplasm</keyword>
<keyword evidence="1" id="KW-0520">NAD</keyword>
<keyword evidence="1" id="KW-0805">Transcription regulation</keyword>
<dbReference type="GO" id="GO:0045892">
    <property type="term" value="P:negative regulation of DNA-templated transcription"/>
    <property type="evidence" value="ECO:0007669"/>
    <property type="project" value="InterPro"/>
</dbReference>
<dbReference type="PANTHER" id="PTHR35786">
    <property type="entry name" value="REDOX-SENSING TRANSCRIPTIONAL REPRESSOR REX"/>
    <property type="match status" value="1"/>
</dbReference>
<dbReference type="GO" id="GO:0005737">
    <property type="term" value="C:cytoplasm"/>
    <property type="evidence" value="ECO:0007669"/>
    <property type="project" value="UniProtKB-SubCell"/>
</dbReference>
<feature type="domain" description="Rex DNA-binding C-terminal" evidence="2">
    <location>
        <begin position="7"/>
        <end position="54"/>
    </location>
</feature>
<dbReference type="NCBIfam" id="NF003995">
    <property type="entry name" value="PRK05472.2-4"/>
    <property type="match status" value="1"/>
</dbReference>
<organism evidence="3 4">
    <name type="scientific">Sporomusa termitida</name>
    <dbReference type="NCBI Taxonomy" id="2377"/>
    <lineage>
        <taxon>Bacteria</taxon>
        <taxon>Bacillati</taxon>
        <taxon>Bacillota</taxon>
        <taxon>Negativicutes</taxon>
        <taxon>Selenomonadales</taxon>
        <taxon>Sporomusaceae</taxon>
        <taxon>Sporomusa</taxon>
    </lineage>
</organism>
<dbReference type="AlphaFoldDB" id="A0A517DUY5"/>
<dbReference type="GO" id="GO:0051775">
    <property type="term" value="P:response to redox state"/>
    <property type="evidence" value="ECO:0007669"/>
    <property type="project" value="InterPro"/>
</dbReference>
<dbReference type="SUPFAM" id="SSF46785">
    <property type="entry name" value="Winged helix' DNA-binding domain"/>
    <property type="match status" value="1"/>
</dbReference>
<dbReference type="InterPro" id="IPR009718">
    <property type="entry name" value="Rex_DNA-bd_C_dom"/>
</dbReference>
<proteinExistence type="inferred from homology"/>
<feature type="DNA-binding region" description="H-T-H motif" evidence="1">
    <location>
        <begin position="18"/>
        <end position="57"/>
    </location>
</feature>
<comment type="subunit">
    <text evidence="1">Homodimer.</text>
</comment>
<dbReference type="Gene3D" id="1.10.10.10">
    <property type="entry name" value="Winged helix-like DNA-binding domain superfamily/Winged helix DNA-binding domain"/>
    <property type="match status" value="1"/>
</dbReference>
<comment type="function">
    <text evidence="1">Modulates transcription in response to changes in cellular NADH/NAD(+) redox state.</text>
</comment>
<dbReference type="GO" id="GO:0003700">
    <property type="term" value="F:DNA-binding transcription factor activity"/>
    <property type="evidence" value="ECO:0007669"/>
    <property type="project" value="UniProtKB-UniRule"/>
</dbReference>
<dbReference type="OrthoDB" id="9784760at2"/>
<evidence type="ECO:0000313" key="4">
    <source>
        <dbReference type="Proteomes" id="UP000320776"/>
    </source>
</evidence>
<sequence length="229" mass="25008">MRFAKNEIPKSTINRIAKYYAILLQLRSEDKIICTSEDLGRRMSVPSSLVRKDLGNFGEFGTKGVGYRVHYMIWRIEQILGYRAAWNAVIIGSCMPALTLLTASSIFPPGIHIAAVCDLEKDNPGVPVGGGSELATESFANINAIVQQRNIIMGIMAVEQSKSQQVANKLVEAGVTGIANLSSIPVLVPKHILLVEVNIASWLSQITYSLNGIIKNDFLAGKPYIESFS</sequence>
<dbReference type="RefSeq" id="WP_144350695.1">
    <property type="nucleotide sequence ID" value="NZ_CP036259.1"/>
</dbReference>
<dbReference type="Gene3D" id="3.40.50.720">
    <property type="entry name" value="NAD(P)-binding Rossmann-like Domain"/>
    <property type="match status" value="1"/>
</dbReference>
<evidence type="ECO:0000259" key="2">
    <source>
        <dbReference type="Pfam" id="PF06971"/>
    </source>
</evidence>